<dbReference type="NCBIfam" id="TIGR03461">
    <property type="entry name" value="pabC_Proteo"/>
    <property type="match status" value="1"/>
</dbReference>
<comment type="subunit">
    <text evidence="3">Homodimer.</text>
</comment>
<evidence type="ECO:0000256" key="3">
    <source>
        <dbReference type="ARBA" id="ARBA00011738"/>
    </source>
</evidence>
<evidence type="ECO:0000256" key="1">
    <source>
        <dbReference type="ARBA" id="ARBA00001933"/>
    </source>
</evidence>
<dbReference type="PANTHER" id="PTHR42743">
    <property type="entry name" value="AMINO-ACID AMINOTRANSFERASE"/>
    <property type="match status" value="1"/>
</dbReference>
<evidence type="ECO:0000313" key="8">
    <source>
        <dbReference type="EMBL" id="MBW2939204.1"/>
    </source>
</evidence>
<evidence type="ECO:0000256" key="5">
    <source>
        <dbReference type="NCBIfam" id="TIGR03461"/>
    </source>
</evidence>
<dbReference type="InterPro" id="IPR001544">
    <property type="entry name" value="Aminotrans_IV"/>
</dbReference>
<dbReference type="Pfam" id="PF01063">
    <property type="entry name" value="Aminotran_4"/>
    <property type="match status" value="1"/>
</dbReference>
<gene>
    <name evidence="8" type="primary">pabC</name>
    <name evidence="8" type="ORF">KXJ70_00310</name>
</gene>
<name>A0ABS6VLQ6_9GAMM</name>
<reference evidence="8" key="1">
    <citation type="submission" date="2021-07" db="EMBL/GenBank/DDBJ databases">
        <title>Zhongshania sp. CAU 1632 isolated from seawater.</title>
        <authorList>
            <person name="Kim W."/>
        </authorList>
    </citation>
    <scope>NUCLEOTIDE SEQUENCE</scope>
    <source>
        <strain evidence="8">CAU 1632</strain>
    </source>
</reference>
<keyword evidence="9" id="KW-1185">Reference proteome</keyword>
<dbReference type="RefSeq" id="WP_219041482.1">
    <property type="nucleotide sequence ID" value="NZ_JAHWDQ010000001.1"/>
</dbReference>
<dbReference type="PANTHER" id="PTHR42743:SF2">
    <property type="entry name" value="AMINODEOXYCHORISMATE LYASE"/>
    <property type="match status" value="1"/>
</dbReference>
<dbReference type="InterPro" id="IPR017824">
    <property type="entry name" value="Aminodeoxychorismate_lyase_IV"/>
</dbReference>
<dbReference type="EC" id="4.1.3.38" evidence="5"/>
<comment type="caution">
    <text evidence="8">The sequence shown here is derived from an EMBL/GenBank/DDBJ whole genome shotgun (WGS) entry which is preliminary data.</text>
</comment>
<comment type="similarity">
    <text evidence="2 6">Belongs to the class-IV pyridoxal-phosphate-dependent aminotransferase family.</text>
</comment>
<dbReference type="Proteomes" id="UP001166291">
    <property type="component" value="Unassembled WGS sequence"/>
</dbReference>
<evidence type="ECO:0000256" key="6">
    <source>
        <dbReference type="RuleBase" id="RU004106"/>
    </source>
</evidence>
<dbReference type="EMBL" id="JAHWDQ010000001">
    <property type="protein sequence ID" value="MBW2939204.1"/>
    <property type="molecule type" value="Genomic_DNA"/>
</dbReference>
<keyword evidence="4 7" id="KW-0663">Pyridoxal phosphate</keyword>
<dbReference type="GO" id="GO:0008696">
    <property type="term" value="F:4-amino-4-deoxychorismate lyase activity"/>
    <property type="evidence" value="ECO:0007669"/>
    <property type="project" value="UniProtKB-EC"/>
</dbReference>
<evidence type="ECO:0000256" key="4">
    <source>
        <dbReference type="ARBA" id="ARBA00022898"/>
    </source>
</evidence>
<evidence type="ECO:0000256" key="2">
    <source>
        <dbReference type="ARBA" id="ARBA00009320"/>
    </source>
</evidence>
<evidence type="ECO:0000256" key="7">
    <source>
        <dbReference type="RuleBase" id="RU004516"/>
    </source>
</evidence>
<proteinExistence type="inferred from homology"/>
<dbReference type="PROSITE" id="PS00770">
    <property type="entry name" value="AA_TRANSFER_CLASS_4"/>
    <property type="match status" value="1"/>
</dbReference>
<organism evidence="8 9">
    <name type="scientific">Zhongshania aquimaris</name>
    <dbReference type="NCBI Taxonomy" id="2857107"/>
    <lineage>
        <taxon>Bacteria</taxon>
        <taxon>Pseudomonadati</taxon>
        <taxon>Pseudomonadota</taxon>
        <taxon>Gammaproteobacteria</taxon>
        <taxon>Cellvibrionales</taxon>
        <taxon>Spongiibacteraceae</taxon>
        <taxon>Zhongshania</taxon>
    </lineage>
</organism>
<dbReference type="InterPro" id="IPR018300">
    <property type="entry name" value="Aminotrans_IV_CS"/>
</dbReference>
<keyword evidence="8" id="KW-0456">Lyase</keyword>
<comment type="cofactor">
    <cofactor evidence="1 7">
        <name>pyridoxal 5'-phosphate</name>
        <dbReference type="ChEBI" id="CHEBI:597326"/>
    </cofactor>
</comment>
<protein>
    <recommendedName>
        <fullName evidence="5">Aminodeoxychorismate lyase</fullName>
        <ecNumber evidence="5">4.1.3.38</ecNumber>
    </recommendedName>
</protein>
<dbReference type="InterPro" id="IPR050571">
    <property type="entry name" value="Class-IV_PLP-Dep_Aminotrnsfr"/>
</dbReference>
<dbReference type="NCBIfam" id="NF004761">
    <property type="entry name" value="PRK06092.1"/>
    <property type="match status" value="1"/>
</dbReference>
<evidence type="ECO:0000313" key="9">
    <source>
        <dbReference type="Proteomes" id="UP001166291"/>
    </source>
</evidence>
<accession>A0ABS6VLQ6</accession>
<sequence length="275" mass="30384">MAKGADLTLINGQFCKDVSVGNRGLAYGDGLFETILVRDFRPLWLDDHLARLVSGAKQLNIPCDVAELKRDCARLLGDFSEPAAALKIVITRGASMRGYTPHAARPERIVSIAAYTQNRQLWDDGIAVAVCQTQLSSQPKLAGIKHLNRLEQVLAAEEIHRRGFHEGLMTERGLVVEGSRSNLFMVVGGILFTPSLSRCGVDGIMRQRVLKHANALGLETRIKEFGVSALCSAEEAFVCNSVFGIWPISKVECVHMQIGPISRLLQREFDTYFYL</sequence>
<dbReference type="CDD" id="cd01559">
    <property type="entry name" value="ADCL_like"/>
    <property type="match status" value="1"/>
</dbReference>